<evidence type="ECO:0000256" key="3">
    <source>
        <dbReference type="PROSITE-ProRule" id="PRU00708"/>
    </source>
</evidence>
<keyword evidence="2" id="KW-0677">Repeat</keyword>
<dbReference type="PANTHER" id="PTHR47926:SF416">
    <property type="entry name" value="(WILD MALAYSIAN BANANA) HYPOTHETICAL PROTEIN"/>
    <property type="match status" value="1"/>
</dbReference>
<name>A0A2G9H4X3_9LAMI</name>
<dbReference type="NCBIfam" id="TIGR00756">
    <property type="entry name" value="PPR"/>
    <property type="match status" value="5"/>
</dbReference>
<dbReference type="FunFam" id="1.25.40.10:FF:000333">
    <property type="entry name" value="Pentatricopeptide repeat-containing protein"/>
    <property type="match status" value="1"/>
</dbReference>
<reference evidence="5" key="1">
    <citation type="journal article" date="2018" name="Gigascience">
        <title>Genome assembly of the Pink Ipe (Handroanthus impetiginosus, Bignoniaceae), a highly valued, ecologically keystone Neotropical timber forest tree.</title>
        <authorList>
            <person name="Silva-Junior O.B."/>
            <person name="Grattapaglia D."/>
            <person name="Novaes E."/>
            <person name="Collevatti R.G."/>
        </authorList>
    </citation>
    <scope>NUCLEOTIDE SEQUENCE [LARGE SCALE GENOMIC DNA]</scope>
    <source>
        <strain evidence="5">cv. UFG-1</strain>
    </source>
</reference>
<keyword evidence="5" id="KW-1185">Reference proteome</keyword>
<dbReference type="Pfam" id="PF20431">
    <property type="entry name" value="E_motif"/>
    <property type="match status" value="1"/>
</dbReference>
<dbReference type="FunFam" id="1.25.40.10:FF:000184">
    <property type="entry name" value="Pentatricopeptide repeat-containing protein, chloroplastic"/>
    <property type="match status" value="1"/>
</dbReference>
<dbReference type="PANTHER" id="PTHR47926">
    <property type="entry name" value="PENTATRICOPEPTIDE REPEAT-CONTAINING PROTEIN"/>
    <property type="match status" value="1"/>
</dbReference>
<gene>
    <name evidence="4" type="ORF">CDL12_14826</name>
</gene>
<dbReference type="Gene3D" id="1.25.40.10">
    <property type="entry name" value="Tetratricopeptide repeat domain"/>
    <property type="match status" value="2"/>
</dbReference>
<evidence type="ECO:0000313" key="4">
    <source>
        <dbReference type="EMBL" id="PIN12561.1"/>
    </source>
</evidence>
<evidence type="ECO:0000256" key="1">
    <source>
        <dbReference type="ARBA" id="ARBA00006643"/>
    </source>
</evidence>
<proteinExistence type="inferred from homology"/>
<protein>
    <recommendedName>
        <fullName evidence="6">DYW domain-containing protein</fullName>
    </recommendedName>
</protein>
<sequence length="366" mass="40894">MDFARKLFDGSSNRDVIAWTAVINGYLKTGEVGLARKLFDQMPSRNAASWSAMISGYAQMGMFMEALETFNHMMIAGIQPNYSGLVGALSACAYLGALVQGKWIHSYINRHNIELDDVLQTALIDMYAKCGCIDIACDVFEQMPHPDVFAYTSLISGLADHGESMSALKLFRRMEDQGVRPNEVTFICVLSACSRIGLVEEGLRILRDMNDVYGIVPGPKHYGCVVDLLGRAGLVKQAYELVKTMPMEPDSYVLGALLNAYRVHGDVNLGKTMVDELSECFLDHSGVRVLLSNIYASMNKWDDVERVRKGMEEKRVRKVIGCSLLEVDGMVLEFVAGDRFFIHMDGVKDVLLRMEEHFKSLEIDEE</sequence>
<dbReference type="OrthoDB" id="185373at2759"/>
<organism evidence="4 5">
    <name type="scientific">Handroanthus impetiginosus</name>
    <dbReference type="NCBI Taxonomy" id="429701"/>
    <lineage>
        <taxon>Eukaryota</taxon>
        <taxon>Viridiplantae</taxon>
        <taxon>Streptophyta</taxon>
        <taxon>Embryophyta</taxon>
        <taxon>Tracheophyta</taxon>
        <taxon>Spermatophyta</taxon>
        <taxon>Magnoliopsida</taxon>
        <taxon>eudicotyledons</taxon>
        <taxon>Gunneridae</taxon>
        <taxon>Pentapetalae</taxon>
        <taxon>asterids</taxon>
        <taxon>lamiids</taxon>
        <taxon>Lamiales</taxon>
        <taxon>Bignoniaceae</taxon>
        <taxon>Crescentiina</taxon>
        <taxon>Tabebuia alliance</taxon>
        <taxon>Handroanthus</taxon>
    </lineage>
</organism>
<dbReference type="Pfam" id="PF01535">
    <property type="entry name" value="PPR"/>
    <property type="match status" value="4"/>
</dbReference>
<evidence type="ECO:0008006" key="6">
    <source>
        <dbReference type="Google" id="ProtNLM"/>
    </source>
</evidence>
<evidence type="ECO:0000313" key="5">
    <source>
        <dbReference type="Proteomes" id="UP000231279"/>
    </source>
</evidence>
<dbReference type="InterPro" id="IPR046960">
    <property type="entry name" value="PPR_At4g14850-like_plant"/>
</dbReference>
<dbReference type="STRING" id="429701.A0A2G9H4X3"/>
<dbReference type="GO" id="GO:0009451">
    <property type="term" value="P:RNA modification"/>
    <property type="evidence" value="ECO:0007669"/>
    <property type="project" value="InterPro"/>
</dbReference>
<accession>A0A2G9H4X3</accession>
<dbReference type="InterPro" id="IPR002885">
    <property type="entry name" value="PPR_rpt"/>
</dbReference>
<dbReference type="Pfam" id="PF13041">
    <property type="entry name" value="PPR_2"/>
    <property type="match status" value="1"/>
</dbReference>
<dbReference type="PROSITE" id="PS51375">
    <property type="entry name" value="PPR"/>
    <property type="match status" value="3"/>
</dbReference>
<feature type="repeat" description="PPR" evidence="3">
    <location>
        <begin position="46"/>
        <end position="80"/>
    </location>
</feature>
<evidence type="ECO:0000256" key="2">
    <source>
        <dbReference type="ARBA" id="ARBA00022737"/>
    </source>
</evidence>
<dbReference type="InterPro" id="IPR011990">
    <property type="entry name" value="TPR-like_helical_dom_sf"/>
</dbReference>
<feature type="repeat" description="PPR" evidence="3">
    <location>
        <begin position="15"/>
        <end position="45"/>
    </location>
</feature>
<comment type="similarity">
    <text evidence="1">Belongs to the PPR family. PCMP-H subfamily.</text>
</comment>
<feature type="repeat" description="PPR" evidence="3">
    <location>
        <begin position="147"/>
        <end position="181"/>
    </location>
</feature>
<dbReference type="InterPro" id="IPR046848">
    <property type="entry name" value="E_motif"/>
</dbReference>
<dbReference type="Proteomes" id="UP000231279">
    <property type="component" value="Unassembled WGS sequence"/>
</dbReference>
<comment type="caution">
    <text evidence="4">The sequence shown here is derived from an EMBL/GenBank/DDBJ whole genome shotgun (WGS) entry which is preliminary data.</text>
</comment>
<dbReference type="EMBL" id="NKXS01002661">
    <property type="protein sequence ID" value="PIN12561.1"/>
    <property type="molecule type" value="Genomic_DNA"/>
</dbReference>
<dbReference type="AlphaFoldDB" id="A0A2G9H4X3"/>
<dbReference type="GO" id="GO:0003723">
    <property type="term" value="F:RNA binding"/>
    <property type="evidence" value="ECO:0007669"/>
    <property type="project" value="InterPro"/>
</dbReference>